<evidence type="ECO:0008006" key="3">
    <source>
        <dbReference type="Google" id="ProtNLM"/>
    </source>
</evidence>
<evidence type="ECO:0000313" key="2">
    <source>
        <dbReference type="Proteomes" id="UP001499882"/>
    </source>
</evidence>
<evidence type="ECO:0000313" key="1">
    <source>
        <dbReference type="EMBL" id="GAA4731363.1"/>
    </source>
</evidence>
<sequence>MLTGAGSAFCAGADLGTGSRAFDEPGAAFSSSPVDPPAWQVRKLVIAAINGHAIGIGHLADPCTAKCG</sequence>
<dbReference type="Pfam" id="PF00378">
    <property type="entry name" value="ECH_1"/>
    <property type="match status" value="1"/>
</dbReference>
<dbReference type="InterPro" id="IPR001753">
    <property type="entry name" value="Enoyl-CoA_hydra/iso"/>
</dbReference>
<gene>
    <name evidence="1" type="ORF">GCM10023350_13400</name>
</gene>
<protein>
    <recommendedName>
        <fullName evidence="3">Enoyl-CoA hydratase/isomerase family protein</fullName>
    </recommendedName>
</protein>
<keyword evidence="2" id="KW-1185">Reference proteome</keyword>
<dbReference type="EMBL" id="BAABKN010000009">
    <property type="protein sequence ID" value="GAA4731363.1"/>
    <property type="molecule type" value="Genomic_DNA"/>
</dbReference>
<accession>A0ABP8YKT5</accession>
<reference evidence="2" key="1">
    <citation type="journal article" date="2019" name="Int. J. Syst. Evol. Microbiol.">
        <title>The Global Catalogue of Microorganisms (GCM) 10K type strain sequencing project: providing services to taxonomists for standard genome sequencing and annotation.</title>
        <authorList>
            <consortium name="The Broad Institute Genomics Platform"/>
            <consortium name="The Broad Institute Genome Sequencing Center for Infectious Disease"/>
            <person name="Wu L."/>
            <person name="Ma J."/>
        </authorList>
    </citation>
    <scope>NUCLEOTIDE SEQUENCE [LARGE SCALE GENOMIC DNA]</scope>
    <source>
        <strain evidence="2">JCM 18532</strain>
    </source>
</reference>
<organism evidence="1 2">
    <name type="scientific">Nocardioides endophyticus</name>
    <dbReference type="NCBI Taxonomy" id="1353775"/>
    <lineage>
        <taxon>Bacteria</taxon>
        <taxon>Bacillati</taxon>
        <taxon>Actinomycetota</taxon>
        <taxon>Actinomycetes</taxon>
        <taxon>Propionibacteriales</taxon>
        <taxon>Nocardioidaceae</taxon>
        <taxon>Nocardioides</taxon>
    </lineage>
</organism>
<name>A0ABP8YKT5_9ACTN</name>
<comment type="caution">
    <text evidence="1">The sequence shown here is derived from an EMBL/GenBank/DDBJ whole genome shotgun (WGS) entry which is preliminary data.</text>
</comment>
<proteinExistence type="predicted"/>
<dbReference type="Gene3D" id="3.90.226.10">
    <property type="entry name" value="2-enoyl-CoA Hydratase, Chain A, domain 1"/>
    <property type="match status" value="1"/>
</dbReference>
<dbReference type="InterPro" id="IPR029045">
    <property type="entry name" value="ClpP/crotonase-like_dom_sf"/>
</dbReference>
<dbReference type="Proteomes" id="UP001499882">
    <property type="component" value="Unassembled WGS sequence"/>
</dbReference>
<dbReference type="SUPFAM" id="SSF52096">
    <property type="entry name" value="ClpP/crotonase"/>
    <property type="match status" value="1"/>
</dbReference>